<evidence type="ECO:0000256" key="1">
    <source>
        <dbReference type="SAM" id="Phobius"/>
    </source>
</evidence>
<keyword evidence="1" id="KW-1133">Transmembrane helix</keyword>
<accession>A0ABT5L009</accession>
<dbReference type="EMBL" id="JAQQXP010000001">
    <property type="protein sequence ID" value="MDC8829841.1"/>
    <property type="molecule type" value="Genomic_DNA"/>
</dbReference>
<evidence type="ECO:0000313" key="2">
    <source>
        <dbReference type="EMBL" id="MDC8829841.1"/>
    </source>
</evidence>
<dbReference type="Proteomes" id="UP001218788">
    <property type="component" value="Unassembled WGS sequence"/>
</dbReference>
<organism evidence="2 3">
    <name type="scientific">Alteromonas gilva</name>
    <dbReference type="NCBI Taxonomy" id="2987522"/>
    <lineage>
        <taxon>Bacteria</taxon>
        <taxon>Pseudomonadati</taxon>
        <taxon>Pseudomonadota</taxon>
        <taxon>Gammaproteobacteria</taxon>
        <taxon>Alteromonadales</taxon>
        <taxon>Alteromonadaceae</taxon>
        <taxon>Alteromonas/Salinimonas group</taxon>
        <taxon>Alteromonas</taxon>
    </lineage>
</organism>
<feature type="transmembrane region" description="Helical" evidence="1">
    <location>
        <begin position="49"/>
        <end position="71"/>
    </location>
</feature>
<gene>
    <name evidence="2" type="ORF">OIK42_03590</name>
</gene>
<comment type="caution">
    <text evidence="2">The sequence shown here is derived from an EMBL/GenBank/DDBJ whole genome shotgun (WGS) entry which is preliminary data.</text>
</comment>
<evidence type="ECO:0000313" key="3">
    <source>
        <dbReference type="Proteomes" id="UP001218788"/>
    </source>
</evidence>
<keyword evidence="1" id="KW-0472">Membrane</keyword>
<name>A0ABT5L009_9ALTE</name>
<protein>
    <submittedName>
        <fullName evidence="2">Uncharacterized protein</fullName>
    </submittedName>
</protein>
<keyword evidence="1" id="KW-0812">Transmembrane</keyword>
<proteinExistence type="predicted"/>
<dbReference type="RefSeq" id="WP_273638415.1">
    <property type="nucleotide sequence ID" value="NZ_JAQQXP010000001.1"/>
</dbReference>
<reference evidence="2 3" key="1">
    <citation type="submission" date="2022-10" db="EMBL/GenBank/DDBJ databases">
        <title>Alteromonas sp. chi3 Genome sequencing.</title>
        <authorList>
            <person name="Park S."/>
        </authorList>
    </citation>
    <scope>NUCLEOTIDE SEQUENCE [LARGE SCALE GENOMIC DNA]</scope>
    <source>
        <strain evidence="3">chi3</strain>
    </source>
</reference>
<sequence>MTNKSEHSSKLDEKLQTLPEEITPNRDLWQGIELAITSETTAAKGRHKYLAIAASVLVPAGLIGMLLMGGLAPDEHSDTKPGIAAQLSSEYERQKAALLVTYSDQEAVTDNWQSQLNELETAADAIKAALENDPNNRTLLRMLQSVYQQQIDLIERVHAPKWQQI</sequence>
<keyword evidence="3" id="KW-1185">Reference proteome</keyword>